<dbReference type="OrthoDB" id="10422334at2759"/>
<feature type="transmembrane region" description="Helical" evidence="1">
    <location>
        <begin position="399"/>
        <end position="420"/>
    </location>
</feature>
<dbReference type="AlphaFoldDB" id="A0A8X7NN15"/>
<protein>
    <submittedName>
        <fullName evidence="3">Putative integral membrane protein</fullName>
    </submittedName>
</protein>
<feature type="signal peptide" evidence="2">
    <location>
        <begin position="1"/>
        <end position="21"/>
    </location>
</feature>
<feature type="chain" id="PRO_5044694584" evidence="2">
    <location>
        <begin position="22"/>
        <end position="493"/>
    </location>
</feature>
<keyword evidence="1" id="KW-0812">Transmembrane</keyword>
<feature type="transmembrane region" description="Helical" evidence="1">
    <location>
        <begin position="303"/>
        <end position="325"/>
    </location>
</feature>
<accession>A0A8X7NN15</accession>
<keyword evidence="2" id="KW-0732">Signal</keyword>
<feature type="transmembrane region" description="Helical" evidence="1">
    <location>
        <begin position="456"/>
        <end position="481"/>
    </location>
</feature>
<feature type="transmembrane region" description="Helical" evidence="1">
    <location>
        <begin position="274"/>
        <end position="291"/>
    </location>
</feature>
<evidence type="ECO:0000313" key="3">
    <source>
        <dbReference type="EMBL" id="KAF6058669.1"/>
    </source>
</evidence>
<sequence>MHITAFSLIAPLLLLTSHVFALRHQPTVLNYTENEVCRYVHTSTNRPNGSYIRLLADESISQYEIFGFIFPPEIILDYHFPNVQKFFELYFTKKPDLYQEMMNKDGLFNVKKSGAHTEDELIFWSGVIDKEVLFPVPVSNIYCVYIVPNSEKKLDFVLPVDFKQHYGNLSYPHYLYFATLKTILTIALSLLATITYYVIIRKDWEAPKKISPVEAIAKTFVFWTLASFIVAFSIDFIQLLIENNFVATYQISQTVLALEPIAVLAKQFYVGLKSYLALLLSMGFGVLYYYNGKSVNYGNIPRNWVYIAFTYLIFDIFTAFIWQLLSNQETISLIGEPTAQPIYENARHLAYLKQFNFLVWFVLAALFYFKTKKRIATTSSKADMTSASNVALAFKRSTLTIWILPLVAKCVVMLTCYLIKVNFIHRLRPVYPPRSKLGPMLELIFDLRQMQSAQKFALLTPICLEAISAFLTASVVFIVWVKSGNRKINHKTQ</sequence>
<organism evidence="3 4">
    <name type="scientific">Candida parapsilosis</name>
    <name type="common">Yeast</name>
    <dbReference type="NCBI Taxonomy" id="5480"/>
    <lineage>
        <taxon>Eukaryota</taxon>
        <taxon>Fungi</taxon>
        <taxon>Dikarya</taxon>
        <taxon>Ascomycota</taxon>
        <taxon>Saccharomycotina</taxon>
        <taxon>Pichiomycetes</taxon>
        <taxon>Debaryomycetaceae</taxon>
        <taxon>Candida/Lodderomyces clade</taxon>
        <taxon>Candida</taxon>
    </lineage>
</organism>
<gene>
    <name evidence="3" type="ORF">FOB60_000251</name>
</gene>
<keyword evidence="1" id="KW-0472">Membrane</keyword>
<proteinExistence type="predicted"/>
<evidence type="ECO:0000313" key="4">
    <source>
        <dbReference type="Proteomes" id="UP000590412"/>
    </source>
</evidence>
<dbReference type="Proteomes" id="UP000590412">
    <property type="component" value="Unassembled WGS sequence"/>
</dbReference>
<feature type="transmembrane region" description="Helical" evidence="1">
    <location>
        <begin position="174"/>
        <end position="199"/>
    </location>
</feature>
<feature type="transmembrane region" description="Helical" evidence="1">
    <location>
        <begin position="220"/>
        <end position="241"/>
    </location>
</feature>
<name>A0A8X7NN15_CANPA</name>
<comment type="caution">
    <text evidence="3">The sequence shown here is derived from an EMBL/GenBank/DDBJ whole genome shotgun (WGS) entry which is preliminary data.</text>
</comment>
<dbReference type="EMBL" id="JABWAB010000001">
    <property type="protein sequence ID" value="KAF6058669.1"/>
    <property type="molecule type" value="Genomic_DNA"/>
</dbReference>
<reference evidence="3" key="1">
    <citation type="submission" date="2020-03" db="EMBL/GenBank/DDBJ databases">
        <title>FDA dAtabase for Regulatory Grade micrObial Sequences (FDA-ARGOS): Supporting development and validation of Infectious Disease Dx tests.</title>
        <authorList>
            <person name="Campos J."/>
            <person name="Goldberg B."/>
            <person name="Tallon L."/>
            <person name="Sadzewicz L."/>
            <person name="Vavikolanu K."/>
            <person name="Mehta A."/>
            <person name="Aluvathingal J."/>
            <person name="Nadendla S."/>
            <person name="Nandy P."/>
            <person name="Geyer C."/>
            <person name="Yan Y."/>
            <person name="Sichtig H."/>
        </authorList>
    </citation>
    <scope>NUCLEOTIDE SEQUENCE [LARGE SCALE GENOMIC DNA]</scope>
    <source>
        <strain evidence="3">FDAARGOS_652</strain>
    </source>
</reference>
<feature type="transmembrane region" description="Helical" evidence="1">
    <location>
        <begin position="351"/>
        <end position="369"/>
    </location>
</feature>
<evidence type="ECO:0000256" key="1">
    <source>
        <dbReference type="SAM" id="Phobius"/>
    </source>
</evidence>
<evidence type="ECO:0000256" key="2">
    <source>
        <dbReference type="SAM" id="SignalP"/>
    </source>
</evidence>
<keyword evidence="1" id="KW-1133">Transmembrane helix</keyword>